<feature type="compositionally biased region" description="Basic residues" evidence="1">
    <location>
        <begin position="1"/>
        <end position="22"/>
    </location>
</feature>
<accession>A0A6J4JU82</accession>
<dbReference type="EMBL" id="CADCTG010000349">
    <property type="protein sequence ID" value="CAA9287425.1"/>
    <property type="molecule type" value="Genomic_DNA"/>
</dbReference>
<evidence type="ECO:0000313" key="2">
    <source>
        <dbReference type="EMBL" id="CAA9287425.1"/>
    </source>
</evidence>
<reference evidence="2" key="1">
    <citation type="submission" date="2020-02" db="EMBL/GenBank/DDBJ databases">
        <authorList>
            <person name="Meier V. D."/>
        </authorList>
    </citation>
    <scope>NUCLEOTIDE SEQUENCE</scope>
    <source>
        <strain evidence="2">AVDCRST_MAG08</strain>
    </source>
</reference>
<feature type="compositionally biased region" description="Basic residues" evidence="1">
    <location>
        <begin position="29"/>
        <end position="38"/>
    </location>
</feature>
<name>A0A6J4JU82_9PROT</name>
<sequence length="38" mass="4086">GAFVHAGRRRAGRPGPLRRRRAGALGRGGARRRHQAGL</sequence>
<feature type="non-terminal residue" evidence="2">
    <location>
        <position position="1"/>
    </location>
</feature>
<dbReference type="AlphaFoldDB" id="A0A6J4JU82"/>
<feature type="region of interest" description="Disordered" evidence="1">
    <location>
        <begin position="1"/>
        <end position="38"/>
    </location>
</feature>
<feature type="non-terminal residue" evidence="2">
    <location>
        <position position="38"/>
    </location>
</feature>
<gene>
    <name evidence="2" type="ORF">AVDCRST_MAG08-4333</name>
</gene>
<evidence type="ECO:0000256" key="1">
    <source>
        <dbReference type="SAM" id="MobiDB-lite"/>
    </source>
</evidence>
<proteinExistence type="predicted"/>
<organism evidence="2">
    <name type="scientific">uncultured Acetobacteraceae bacterium</name>
    <dbReference type="NCBI Taxonomy" id="169975"/>
    <lineage>
        <taxon>Bacteria</taxon>
        <taxon>Pseudomonadati</taxon>
        <taxon>Pseudomonadota</taxon>
        <taxon>Alphaproteobacteria</taxon>
        <taxon>Acetobacterales</taxon>
        <taxon>Acetobacteraceae</taxon>
        <taxon>environmental samples</taxon>
    </lineage>
</organism>
<protein>
    <submittedName>
        <fullName evidence="2">Uncharacterized protein</fullName>
    </submittedName>
</protein>